<dbReference type="PANTHER" id="PTHR10957">
    <property type="entry name" value="RAP1 GTPASE-GDP DISSOCIATION STIMULATOR 1"/>
    <property type="match status" value="1"/>
</dbReference>
<dbReference type="Gene3D" id="1.25.10.10">
    <property type="entry name" value="Leucine-rich Repeat Variant"/>
    <property type="match status" value="2"/>
</dbReference>
<reference evidence="1 2" key="1">
    <citation type="submission" date="2020-01" db="EMBL/GenBank/DDBJ databases">
        <authorList>
            <consortium name="DOE Joint Genome Institute"/>
            <person name="Haridas S."/>
            <person name="Albert R."/>
            <person name="Binder M."/>
            <person name="Bloem J."/>
            <person name="Labutti K."/>
            <person name="Salamov A."/>
            <person name="Andreopoulos B."/>
            <person name="Baker S.E."/>
            <person name="Barry K."/>
            <person name="Bills G."/>
            <person name="Bluhm B.H."/>
            <person name="Cannon C."/>
            <person name="Castanera R."/>
            <person name="Culley D.E."/>
            <person name="Daum C."/>
            <person name="Ezra D."/>
            <person name="Gonzalez J.B."/>
            <person name="Henrissat B."/>
            <person name="Kuo A."/>
            <person name="Liang C."/>
            <person name="Lipzen A."/>
            <person name="Lutzoni F."/>
            <person name="Magnuson J."/>
            <person name="Mondo S."/>
            <person name="Nolan M."/>
            <person name="Ohm R."/>
            <person name="Pangilinan J."/>
            <person name="Park H.-J.H."/>
            <person name="Ramirez L."/>
            <person name="Alfaro M."/>
            <person name="Sun H."/>
            <person name="Tritt A."/>
            <person name="Yoshinaga Y."/>
            <person name="Zwiers L.-H.L."/>
            <person name="Turgeon B.G."/>
            <person name="Goodwin S.B."/>
            <person name="Spatafora J.W."/>
            <person name="Crous P.W."/>
            <person name="Grigoriev I.V."/>
        </authorList>
    </citation>
    <scope>NUCLEOTIDE SEQUENCE [LARGE SCALE GENOMIC DNA]</scope>
    <source>
        <strain evidence="1 2">CBS 611.86</strain>
    </source>
</reference>
<dbReference type="InterPro" id="IPR016024">
    <property type="entry name" value="ARM-type_fold"/>
</dbReference>
<dbReference type="InterPro" id="IPR040144">
    <property type="entry name" value="RAP1GDS1"/>
</dbReference>
<dbReference type="AlphaFoldDB" id="A0A7C8I8N9"/>
<comment type="caution">
    <text evidence="1">The sequence shown here is derived from an EMBL/GenBank/DDBJ whole genome shotgun (WGS) entry which is preliminary data.</text>
</comment>
<name>A0A7C8I8N9_9PLEO</name>
<evidence type="ECO:0008006" key="3">
    <source>
        <dbReference type="Google" id="ProtNLM"/>
    </source>
</evidence>
<organism evidence="1 2">
    <name type="scientific">Massariosphaeria phaeospora</name>
    <dbReference type="NCBI Taxonomy" id="100035"/>
    <lineage>
        <taxon>Eukaryota</taxon>
        <taxon>Fungi</taxon>
        <taxon>Dikarya</taxon>
        <taxon>Ascomycota</taxon>
        <taxon>Pezizomycotina</taxon>
        <taxon>Dothideomycetes</taxon>
        <taxon>Pleosporomycetidae</taxon>
        <taxon>Pleosporales</taxon>
        <taxon>Pleosporales incertae sedis</taxon>
        <taxon>Massariosphaeria</taxon>
    </lineage>
</organism>
<evidence type="ECO:0000313" key="1">
    <source>
        <dbReference type="EMBL" id="KAF2872106.1"/>
    </source>
</evidence>
<sequence length="629" mass="68203">MSRSTESPEEFLNEVEQILKESPRPENQQLKNVLSKLTELANNQDAGTAEKAIQLLGTAAGQQPVWQTPFRESGLLEYVTQSLDPSGTPLALVKQCLRVTGNCVADNDVNRSIVMQSFAALVGCLDKRELATTALAVTLNLCNDFEPAQIKAAEIRLDKTIAMLLVTDRIPEEAIEYATDLLTWTTENLSATQIMDEASVETFESLLTATLRTEEEQNHEFVAILAHYLQDPGFQQKVTNPDTLARLVDLTLNYESRLTSEEVDGAFKTLGAQQNAETAPSEGITVILVSQLINSLSAMTASDAFVHNFSIESTVVRKLISNLSSSAASPLTVCTCVMLGNLATSDESSTNMVEKAGLHIPLGEILSSRKESALLYAAAAATRHLAFPERNRTVLGETGLIETCCSLLLNQDPSVRGEAAAIICKLVSGNISNITRVVQGEVPEDIALAQLPDVETPTKPTLLYHIVSQALVPSAPLPSTNMKNPMIELGRSIIAILRHLAQSDADQDSKFILQQLLQTPLVARPLARLVRQRFYAEARSEGLLGLGLLAQFGEGAVAVIDELKNDSGLLQAIKEFIGEQRNDEAGMRRDHQNAIVLLYGLANNGESAMEGPLKQDVDALRADLARLAI</sequence>
<dbReference type="EMBL" id="JAADJZ010000010">
    <property type="protein sequence ID" value="KAF2872106.1"/>
    <property type="molecule type" value="Genomic_DNA"/>
</dbReference>
<accession>A0A7C8I8N9</accession>
<dbReference type="OrthoDB" id="26149at2759"/>
<gene>
    <name evidence="1" type="ORF">BDV95DRAFT_571481</name>
</gene>
<keyword evidence="2" id="KW-1185">Reference proteome</keyword>
<proteinExistence type="predicted"/>
<dbReference type="GO" id="GO:0005085">
    <property type="term" value="F:guanyl-nucleotide exchange factor activity"/>
    <property type="evidence" value="ECO:0007669"/>
    <property type="project" value="InterPro"/>
</dbReference>
<dbReference type="Proteomes" id="UP000481861">
    <property type="component" value="Unassembled WGS sequence"/>
</dbReference>
<dbReference type="InterPro" id="IPR011989">
    <property type="entry name" value="ARM-like"/>
</dbReference>
<evidence type="ECO:0000313" key="2">
    <source>
        <dbReference type="Proteomes" id="UP000481861"/>
    </source>
</evidence>
<protein>
    <recommendedName>
        <fullName evidence="3">Armadillo-type protein</fullName>
    </recommendedName>
</protein>
<dbReference type="SUPFAM" id="SSF48371">
    <property type="entry name" value="ARM repeat"/>
    <property type="match status" value="1"/>
</dbReference>